<gene>
    <name evidence="1" type="ordered locus">Cpin_0007</name>
</gene>
<dbReference type="Gene3D" id="3.30.460.10">
    <property type="entry name" value="Beta Polymerase, domain 2"/>
    <property type="match status" value="1"/>
</dbReference>
<sequence>MESKFFNEGVLEMLTALQEVLKKLNIDFYLVGALARDISLSHDPNFAPKRKTNDVDIAILLATEEQFYQVKNTLLESGDFTAHETEAVKLFYKNIIELDLLPFGDIENENRETKIGQPRLFIIDVPGFMEVFPEAETYSLGEGTTLKVCPIEGLVLLKLIANDDRPGRIKDIGDIEHIISVYFDLKTIEIYEEYLEVMDLYEAHDREYLKLVSSRIIGRKIAGMLVGSPQLGDRVIGVLEKRKSGLYWLEILEGIKEERERINSKAVSVSL</sequence>
<accession>A0A979GQE2</accession>
<dbReference type="Proteomes" id="UP000002215">
    <property type="component" value="Chromosome"/>
</dbReference>
<evidence type="ECO:0008006" key="3">
    <source>
        <dbReference type="Google" id="ProtNLM"/>
    </source>
</evidence>
<dbReference type="AlphaFoldDB" id="A0A979GQE2"/>
<dbReference type="InterPro" id="IPR014942">
    <property type="entry name" value="AbiEii"/>
</dbReference>
<protein>
    <recommendedName>
        <fullName evidence="3">Nucleotidyltransferase</fullName>
    </recommendedName>
</protein>
<dbReference type="InterPro" id="IPR043519">
    <property type="entry name" value="NT_sf"/>
</dbReference>
<organism evidence="1 2">
    <name type="scientific">Chitinophaga pinensis (strain ATCC 43595 / DSM 2588 / LMG 13176 / NBRC 15968 / NCIMB 11800 / UQM 2034)</name>
    <dbReference type="NCBI Taxonomy" id="485918"/>
    <lineage>
        <taxon>Bacteria</taxon>
        <taxon>Pseudomonadati</taxon>
        <taxon>Bacteroidota</taxon>
        <taxon>Chitinophagia</taxon>
        <taxon>Chitinophagales</taxon>
        <taxon>Chitinophagaceae</taxon>
        <taxon>Chitinophaga</taxon>
    </lineage>
</organism>
<dbReference type="EMBL" id="CP001699">
    <property type="protein sequence ID" value="ACU57516.1"/>
    <property type="molecule type" value="Genomic_DNA"/>
</dbReference>
<reference evidence="2" key="1">
    <citation type="submission" date="2009-08" db="EMBL/GenBank/DDBJ databases">
        <title>The complete genome of Chitinophaga pinensis DSM 2588.</title>
        <authorList>
            <consortium name="US DOE Joint Genome Institute (JGI-PGF)"/>
            <person name="Lucas S."/>
            <person name="Copeland A."/>
            <person name="Lapidus A."/>
            <person name="Glavina del Rio T."/>
            <person name="Dalin E."/>
            <person name="Tice H."/>
            <person name="Bruce D."/>
            <person name="Goodwin L."/>
            <person name="Pitluck S."/>
            <person name="Kyrpides N."/>
            <person name="Mavromatis K."/>
            <person name="Ivanova N."/>
            <person name="Mikhailova N."/>
            <person name="Sims D."/>
            <person name="Meinche L."/>
            <person name="Brettin T."/>
            <person name="Detter J.C."/>
            <person name="Han C."/>
            <person name="Larimer F."/>
            <person name="Land M."/>
            <person name="Hauser L."/>
            <person name="Markowitz V."/>
            <person name="Cheng J.-F."/>
            <person name="Hugenholtz P."/>
            <person name="Woyke T."/>
            <person name="Wu D."/>
            <person name="Spring S."/>
            <person name="Klenk H.-P."/>
            <person name="Eisen J.A."/>
        </authorList>
    </citation>
    <scope>NUCLEOTIDE SEQUENCE [LARGE SCALE GENOMIC DNA]</scope>
    <source>
        <strain evidence="2">ATCC 43595 / DSM 2588 / LMG 13176 / NBRC 15968 / NCIMB 11800 / UQM 2034</strain>
    </source>
</reference>
<proteinExistence type="predicted"/>
<dbReference type="SUPFAM" id="SSF81301">
    <property type="entry name" value="Nucleotidyltransferase"/>
    <property type="match status" value="1"/>
</dbReference>
<dbReference type="RefSeq" id="WP_012787692.1">
    <property type="nucleotide sequence ID" value="NC_013132.1"/>
</dbReference>
<evidence type="ECO:0000313" key="1">
    <source>
        <dbReference type="EMBL" id="ACU57516.1"/>
    </source>
</evidence>
<evidence type="ECO:0000313" key="2">
    <source>
        <dbReference type="Proteomes" id="UP000002215"/>
    </source>
</evidence>
<reference evidence="1 2" key="2">
    <citation type="journal article" date="2010" name="Stand. Genomic Sci.">
        <title>Complete genome sequence of Chitinophaga pinensis type strain (UQM 2034).</title>
        <authorList>
            <person name="Glavina Del Rio T."/>
            <person name="Abt B."/>
            <person name="Spring S."/>
            <person name="Lapidus A."/>
            <person name="Nolan M."/>
            <person name="Tice H."/>
            <person name="Copeland A."/>
            <person name="Cheng J.F."/>
            <person name="Chen F."/>
            <person name="Bruce D."/>
            <person name="Goodwin L."/>
            <person name="Pitluck S."/>
            <person name="Ivanova N."/>
            <person name="Mavromatis K."/>
            <person name="Mikhailova N."/>
            <person name="Pati A."/>
            <person name="Chen A."/>
            <person name="Palaniappan K."/>
            <person name="Land M."/>
            <person name="Hauser L."/>
            <person name="Chang Y.J."/>
            <person name="Jeffries C.D."/>
            <person name="Chain P."/>
            <person name="Saunders E."/>
            <person name="Detter J.C."/>
            <person name="Brettin T."/>
            <person name="Rohde M."/>
            <person name="Goker M."/>
            <person name="Bristow J."/>
            <person name="Eisen J.A."/>
            <person name="Markowitz V."/>
            <person name="Hugenholtz P."/>
            <person name="Kyrpides N.C."/>
            <person name="Klenk H.P."/>
            <person name="Lucas S."/>
        </authorList>
    </citation>
    <scope>NUCLEOTIDE SEQUENCE [LARGE SCALE GENOMIC DNA]</scope>
    <source>
        <strain evidence="2">ATCC 43595 / DSM 2588 / LMG 13176 / NBRC 15968 / NCIMB 11800 / UQM 2034</strain>
    </source>
</reference>
<dbReference type="KEGG" id="cpi:Cpin_0007"/>
<dbReference type="OrthoDB" id="5918411at2"/>
<dbReference type="Pfam" id="PF08843">
    <property type="entry name" value="AbiEii"/>
    <property type="match status" value="1"/>
</dbReference>
<name>A0A979GQE2_CHIPD</name>